<organism evidence="2 3">
    <name type="scientific">Orbilia blumenaviensis</name>
    <dbReference type="NCBI Taxonomy" id="1796055"/>
    <lineage>
        <taxon>Eukaryota</taxon>
        <taxon>Fungi</taxon>
        <taxon>Dikarya</taxon>
        <taxon>Ascomycota</taxon>
        <taxon>Pezizomycotina</taxon>
        <taxon>Orbiliomycetes</taxon>
        <taxon>Orbiliales</taxon>
        <taxon>Orbiliaceae</taxon>
        <taxon>Orbilia</taxon>
    </lineage>
</organism>
<name>A0AAV9UAB0_9PEZI</name>
<keyword evidence="3" id="KW-1185">Reference proteome</keyword>
<dbReference type="Proteomes" id="UP001373714">
    <property type="component" value="Unassembled WGS sequence"/>
</dbReference>
<accession>A0AAV9UAB0</accession>
<comment type="caution">
    <text evidence="2">The sequence shown here is derived from an EMBL/GenBank/DDBJ whole genome shotgun (WGS) entry which is preliminary data.</text>
</comment>
<gene>
    <name evidence="2" type="ORF">TWF730_002966</name>
</gene>
<evidence type="ECO:0000313" key="3">
    <source>
        <dbReference type="Proteomes" id="UP001373714"/>
    </source>
</evidence>
<feature type="signal peptide" evidence="1">
    <location>
        <begin position="1"/>
        <end position="18"/>
    </location>
</feature>
<dbReference type="AlphaFoldDB" id="A0AAV9UAB0"/>
<feature type="chain" id="PRO_5043866501" evidence="1">
    <location>
        <begin position="19"/>
        <end position="362"/>
    </location>
</feature>
<sequence>MVSKLFVLALGAVPSVSAAVLGRQVCNADNCLRAFRATQFPTRLPQASADCQRILWETVIPPAQTITEYSTISTTEIVTVPTTLVETFYAVQTEIIPVTEIEVTSTVITRVIEIASSPQKRTVRAPDPSTSFPAYATPCSGIVRFSSACSCIGVVQKTITAPAPLKTVTLPTTRWETAHTTKTVKTESITFITSTTTIYTTVATTTSTVESFVDIPVTTATPKIQEGTVSSYLGKSFIFSGSTILIRTSVATQATKIYIDGYGHMWVYVNGVAKVAKVKPTISSFESAPEFLEFIETWAPSANGKVYLKCRIDAQFYLRCTAAGVELAWLEVETSSGLRIFNKEYTSDSPDSRDIRLYDVST</sequence>
<dbReference type="EMBL" id="JAVHNS010000013">
    <property type="protein sequence ID" value="KAK6337571.1"/>
    <property type="molecule type" value="Genomic_DNA"/>
</dbReference>
<proteinExistence type="predicted"/>
<evidence type="ECO:0000256" key="1">
    <source>
        <dbReference type="SAM" id="SignalP"/>
    </source>
</evidence>
<reference evidence="2 3" key="1">
    <citation type="submission" date="2019-10" db="EMBL/GenBank/DDBJ databases">
        <authorList>
            <person name="Palmer J.M."/>
        </authorList>
    </citation>
    <scope>NUCLEOTIDE SEQUENCE [LARGE SCALE GENOMIC DNA]</scope>
    <source>
        <strain evidence="2 3">TWF730</strain>
    </source>
</reference>
<keyword evidence="1" id="KW-0732">Signal</keyword>
<protein>
    <submittedName>
        <fullName evidence="2">Uncharacterized protein</fullName>
    </submittedName>
</protein>
<evidence type="ECO:0000313" key="2">
    <source>
        <dbReference type="EMBL" id="KAK6337571.1"/>
    </source>
</evidence>